<evidence type="ECO:0000313" key="4">
    <source>
        <dbReference type="WBParaSite" id="L893_g31274.t1"/>
    </source>
</evidence>
<evidence type="ECO:0000259" key="2">
    <source>
        <dbReference type="PROSITE" id="PS51767"/>
    </source>
</evidence>
<keyword evidence="3" id="KW-1185">Reference proteome</keyword>
<dbReference type="GO" id="GO:0006508">
    <property type="term" value="P:proteolysis"/>
    <property type="evidence" value="ECO:0007669"/>
    <property type="project" value="InterPro"/>
</dbReference>
<dbReference type="PROSITE" id="PS51767">
    <property type="entry name" value="PEPTIDASE_A1"/>
    <property type="match status" value="1"/>
</dbReference>
<reference evidence="4" key="1">
    <citation type="submission" date="2016-11" db="UniProtKB">
        <authorList>
            <consortium name="WormBaseParasite"/>
        </authorList>
    </citation>
    <scope>IDENTIFICATION</scope>
</reference>
<dbReference type="Proteomes" id="UP000095287">
    <property type="component" value="Unplaced"/>
</dbReference>
<dbReference type="PANTHER" id="PTHR47966:SF51">
    <property type="entry name" value="BETA-SITE APP-CLEAVING ENZYME, ISOFORM A-RELATED"/>
    <property type="match status" value="1"/>
</dbReference>
<dbReference type="Gene3D" id="2.40.70.10">
    <property type="entry name" value="Acid Proteases"/>
    <property type="match status" value="2"/>
</dbReference>
<dbReference type="Pfam" id="PF00026">
    <property type="entry name" value="Asp"/>
    <property type="match status" value="2"/>
</dbReference>
<dbReference type="PANTHER" id="PTHR47966">
    <property type="entry name" value="BETA-SITE APP-CLEAVING ENZYME, ISOFORM A-RELATED"/>
    <property type="match status" value="1"/>
</dbReference>
<name>A0A1I7ZYT7_9BILA</name>
<feature type="domain" description="Peptidase A1" evidence="2">
    <location>
        <begin position="1"/>
        <end position="155"/>
    </location>
</feature>
<dbReference type="SUPFAM" id="SSF50630">
    <property type="entry name" value="Acid proteases"/>
    <property type="match status" value="2"/>
</dbReference>
<organism evidence="3 4">
    <name type="scientific">Steinernema glaseri</name>
    <dbReference type="NCBI Taxonomy" id="37863"/>
    <lineage>
        <taxon>Eukaryota</taxon>
        <taxon>Metazoa</taxon>
        <taxon>Ecdysozoa</taxon>
        <taxon>Nematoda</taxon>
        <taxon>Chromadorea</taxon>
        <taxon>Rhabditida</taxon>
        <taxon>Tylenchina</taxon>
        <taxon>Panagrolaimomorpha</taxon>
        <taxon>Strongyloidoidea</taxon>
        <taxon>Steinernematidae</taxon>
        <taxon>Steinernema</taxon>
    </lineage>
</organism>
<dbReference type="GO" id="GO:0004190">
    <property type="term" value="F:aspartic-type endopeptidase activity"/>
    <property type="evidence" value="ECO:0007669"/>
    <property type="project" value="InterPro"/>
</dbReference>
<proteinExistence type="inferred from homology"/>
<protein>
    <submittedName>
        <fullName evidence="4">Peptidase A1 domain-containing protein</fullName>
    </submittedName>
</protein>
<dbReference type="InterPro" id="IPR021109">
    <property type="entry name" value="Peptidase_aspartic_dom_sf"/>
</dbReference>
<evidence type="ECO:0000313" key="3">
    <source>
        <dbReference type="Proteomes" id="UP000095287"/>
    </source>
</evidence>
<sequence length="167" mass="18684">MPKKILLDFTKEYNISWDGLYGAYTVDCSASETLPSLKFVVEGGSVEISPLQYIYLPERLPNGKCVLSFEDSKAYGFGPECETLPSLTFVVEGGSLEISPLQYIYLAERLPNGKCVLSFEDSKAYGFGPEWYVGLQIMTDYCVSFDYEKKRIGFTHNALFVPGCHHG</sequence>
<comment type="similarity">
    <text evidence="1">Belongs to the peptidase A1 family.</text>
</comment>
<dbReference type="InterPro" id="IPR001461">
    <property type="entry name" value="Aspartic_peptidase_A1"/>
</dbReference>
<evidence type="ECO:0000256" key="1">
    <source>
        <dbReference type="ARBA" id="ARBA00007447"/>
    </source>
</evidence>
<dbReference type="AlphaFoldDB" id="A0A1I7ZYT7"/>
<accession>A0A1I7ZYT7</accession>
<dbReference type="WBParaSite" id="L893_g31274.t1">
    <property type="protein sequence ID" value="L893_g31274.t1"/>
    <property type="gene ID" value="L893_g31274"/>
</dbReference>
<dbReference type="InterPro" id="IPR033121">
    <property type="entry name" value="PEPTIDASE_A1"/>
</dbReference>